<protein>
    <submittedName>
        <fullName evidence="1">Uncharacterized protein</fullName>
    </submittedName>
</protein>
<accession>A0A836KVC5</accession>
<reference evidence="1 2" key="1">
    <citation type="submission" date="2021-02" db="EMBL/GenBank/DDBJ databases">
        <title>Leishmania (Mundinia) enrietti genome sequencing and assembly.</title>
        <authorList>
            <person name="Almutairi H."/>
            <person name="Gatherer D."/>
        </authorList>
    </citation>
    <scope>NUCLEOTIDE SEQUENCE [LARGE SCALE GENOMIC DNA]</scope>
    <source>
        <strain evidence="1">CUR178</strain>
    </source>
</reference>
<keyword evidence="2" id="KW-1185">Reference proteome</keyword>
<evidence type="ECO:0000313" key="2">
    <source>
        <dbReference type="Proteomes" id="UP000674179"/>
    </source>
</evidence>
<dbReference type="AlphaFoldDB" id="A0A836KVC5"/>
<dbReference type="GeneID" id="94174500"/>
<gene>
    <name evidence="1" type="ORF">CUR178_07345</name>
</gene>
<dbReference type="RefSeq" id="XP_067695078.1">
    <property type="nucleotide sequence ID" value="XM_067838990.1"/>
</dbReference>
<comment type="caution">
    <text evidence="1">The sequence shown here is derived from an EMBL/GenBank/DDBJ whole genome shotgun (WGS) entry which is preliminary data.</text>
</comment>
<evidence type="ECO:0000313" key="1">
    <source>
        <dbReference type="EMBL" id="KAG5484190.1"/>
    </source>
</evidence>
<dbReference type="OrthoDB" id="272911at2759"/>
<sequence length="501" mass="53957">MPSRIEVLKQNIKYTYDVGNLSVGSYQSQSESLEVVAGSPATDAECYTSKACCAVNLSYYRKYELVDSPVPPYVCTGVPIPYLLRHFTLTVDSTVKFRGAAETASCEMKANQGTGESVLCVTNSSAVLEGVTASPLYSSPSRDYALCRQGDSLTSAESKSLPIPVVISSFCTGNQCIGYTPANYRCDRSTCMNYPLGFDTSADGNSTSQFSSFEEDAAALWANFFKGCKWIDDIAMSSPTTIQDISFQCDVPKSTGWSLSYESFSAHLTDTIAPLFPIGRPTRVSGQYVSPTDKETILVEVSSTSPSPVFKAGRWTLRICAAMRCIAPTFPVAGDTGHYPSVMRVNVSASKLGLSTSPYEPVVIIHVHSAITPITSPLRALLAPSVVYVDKAVTPSSQETVNMTLARDSPERVPSPYAASTSGKTTSRVLCQGDYRFSTVTNNCQPLTDRDCATKYRGRRSKLDPAAKACACPVPRLSDPLLFKPHAEPGAAACVQPRRVA</sequence>
<proteinExistence type="predicted"/>
<dbReference type="Proteomes" id="UP000674179">
    <property type="component" value="Chromosome 10"/>
</dbReference>
<organism evidence="1 2">
    <name type="scientific">Leishmania enriettii</name>
    <dbReference type="NCBI Taxonomy" id="5663"/>
    <lineage>
        <taxon>Eukaryota</taxon>
        <taxon>Discoba</taxon>
        <taxon>Euglenozoa</taxon>
        <taxon>Kinetoplastea</taxon>
        <taxon>Metakinetoplastina</taxon>
        <taxon>Trypanosomatida</taxon>
        <taxon>Trypanosomatidae</taxon>
        <taxon>Leishmaniinae</taxon>
        <taxon>Leishmania</taxon>
    </lineage>
</organism>
<dbReference type="KEGG" id="lenr:94174500"/>
<dbReference type="EMBL" id="JAFHKP010000010">
    <property type="protein sequence ID" value="KAG5484190.1"/>
    <property type="molecule type" value="Genomic_DNA"/>
</dbReference>
<name>A0A836KVC5_LEIEN</name>